<evidence type="ECO:0000256" key="10">
    <source>
        <dbReference type="SAM" id="MobiDB-lite"/>
    </source>
</evidence>
<protein>
    <recommendedName>
        <fullName evidence="14">Heparan sulfate 2-O-sulfotransferase pipe</fullName>
    </recommendedName>
</protein>
<dbReference type="Proteomes" id="UP001487740">
    <property type="component" value="Unassembled WGS sequence"/>
</dbReference>
<evidence type="ECO:0000313" key="13">
    <source>
        <dbReference type="Proteomes" id="UP001487740"/>
    </source>
</evidence>
<feature type="transmembrane region" description="Helical" evidence="11">
    <location>
        <begin position="20"/>
        <end position="45"/>
    </location>
</feature>
<evidence type="ECO:0000256" key="6">
    <source>
        <dbReference type="ARBA" id="ARBA00022989"/>
    </source>
</evidence>
<comment type="caution">
    <text evidence="12">The sequence shown here is derived from an EMBL/GenBank/DDBJ whole genome shotgun (WGS) entry which is preliminary data.</text>
</comment>
<evidence type="ECO:0000313" key="12">
    <source>
        <dbReference type="EMBL" id="KAK8397423.1"/>
    </source>
</evidence>
<name>A0AAW0UBD6_SCYPA</name>
<sequence>MGRWRLLLRRWRNREETATLLGLVRYVPYIACVVALKVYVVMLLLHVHDAKQDYMDYNDYANYDDAPPRHKHPTTTTTTTTEEPGWREKQEVLSRLNTTIIHPSSTNRTPDTIWLFFNRIPRTAGQTLVSLMKSLGPDLNYQHQEHVYRTPWQRLMTEEEQRSLGTWFEYNFWPKSYDRFSMFINFTQHRSRYVTMRPAFVTLVRDPVEKYASYFRFKRVDIERVKLEMSARERKTPGSGRVWDGARDFTSAIPFLCGQHEQCLRVGDKWALQKAKYNAEFEYSVVGLTEHWNTTLAVLEHYLPLFFRGARQRYWSDEFASQRYLNKNPKKYKAIQEEVKKFLKERLALEFELYEFLQQRLHLQHQSLAEVLGRPTTLLPTKPSQVPNHTTLFLLSQPQHHLLFFLSQPQHHLLFLLSATASPLVPPLTATASPLVLPLTATASPFVLPLTATASLLIPPHTATASLLVLPLTATASPLVTPHTATASPRSSSHPEHLVPPLTATASPLVPLHSHSITSCSSSHSQSITLFLLSQAQHHLLFLLSARAPPCSSSHSHSITSCSLHDSITLFFSTTASCSFTMAYIFTSLDRFPSNYSIS</sequence>
<evidence type="ECO:0000256" key="2">
    <source>
        <dbReference type="ARBA" id="ARBA00010569"/>
    </source>
</evidence>
<dbReference type="InterPro" id="IPR027417">
    <property type="entry name" value="P-loop_NTPase"/>
</dbReference>
<evidence type="ECO:0000256" key="5">
    <source>
        <dbReference type="ARBA" id="ARBA00022968"/>
    </source>
</evidence>
<evidence type="ECO:0000256" key="1">
    <source>
        <dbReference type="ARBA" id="ARBA00004323"/>
    </source>
</evidence>
<dbReference type="GO" id="GO:0000139">
    <property type="term" value="C:Golgi membrane"/>
    <property type="evidence" value="ECO:0007669"/>
    <property type="project" value="UniProtKB-SubCell"/>
</dbReference>
<comment type="subcellular location">
    <subcellularLocation>
        <location evidence="1">Golgi apparatus membrane</location>
        <topology evidence="1">Single-pass type II membrane protein</topology>
    </subcellularLocation>
</comment>
<evidence type="ECO:0000256" key="7">
    <source>
        <dbReference type="ARBA" id="ARBA00023034"/>
    </source>
</evidence>
<dbReference type="AlphaFoldDB" id="A0AAW0UBD6"/>
<evidence type="ECO:0000256" key="4">
    <source>
        <dbReference type="ARBA" id="ARBA00022692"/>
    </source>
</evidence>
<keyword evidence="4 11" id="KW-0812">Transmembrane</keyword>
<keyword evidence="9" id="KW-0325">Glycoprotein</keyword>
<dbReference type="EMBL" id="JARAKH010000014">
    <property type="protein sequence ID" value="KAK8397423.1"/>
    <property type="molecule type" value="Genomic_DNA"/>
</dbReference>
<dbReference type="PANTHER" id="PTHR12129">
    <property type="entry name" value="HEPARAN SULFATE 2-O-SULFOTRANSFERASE"/>
    <property type="match status" value="1"/>
</dbReference>
<keyword evidence="7" id="KW-0333">Golgi apparatus</keyword>
<proteinExistence type="inferred from homology"/>
<gene>
    <name evidence="12" type="ORF">O3P69_004870</name>
</gene>
<evidence type="ECO:0000256" key="11">
    <source>
        <dbReference type="SAM" id="Phobius"/>
    </source>
</evidence>
<dbReference type="InterPro" id="IPR005331">
    <property type="entry name" value="Sulfotransferase"/>
</dbReference>
<keyword evidence="6 11" id="KW-1133">Transmembrane helix</keyword>
<feature type="region of interest" description="Disordered" evidence="10">
    <location>
        <begin position="65"/>
        <end position="86"/>
    </location>
</feature>
<evidence type="ECO:0000256" key="9">
    <source>
        <dbReference type="ARBA" id="ARBA00023180"/>
    </source>
</evidence>
<keyword evidence="5" id="KW-0735">Signal-anchor</keyword>
<keyword evidence="8 11" id="KW-0472">Membrane</keyword>
<evidence type="ECO:0000256" key="3">
    <source>
        <dbReference type="ARBA" id="ARBA00022679"/>
    </source>
</evidence>
<dbReference type="SUPFAM" id="SSF52540">
    <property type="entry name" value="P-loop containing nucleoside triphosphate hydrolases"/>
    <property type="match status" value="1"/>
</dbReference>
<dbReference type="Gene3D" id="3.40.50.300">
    <property type="entry name" value="P-loop containing nucleotide triphosphate hydrolases"/>
    <property type="match status" value="1"/>
</dbReference>
<comment type="similarity">
    <text evidence="2">Belongs to the sulfotransferase 3 family.</text>
</comment>
<reference evidence="12 13" key="1">
    <citation type="submission" date="2023-03" db="EMBL/GenBank/DDBJ databases">
        <title>High-quality genome of Scylla paramamosain provides insights in environmental adaptation.</title>
        <authorList>
            <person name="Zhang L."/>
        </authorList>
    </citation>
    <scope>NUCLEOTIDE SEQUENCE [LARGE SCALE GENOMIC DNA]</scope>
    <source>
        <strain evidence="12">LZ_2023a</strain>
        <tissue evidence="12">Muscle</tissue>
    </source>
</reference>
<dbReference type="PANTHER" id="PTHR12129:SF15">
    <property type="entry name" value="URONYL 2-SULFOTRANSFERASE"/>
    <property type="match status" value="1"/>
</dbReference>
<evidence type="ECO:0008006" key="14">
    <source>
        <dbReference type="Google" id="ProtNLM"/>
    </source>
</evidence>
<dbReference type="Pfam" id="PF03567">
    <property type="entry name" value="Sulfotransfer_2"/>
    <property type="match status" value="1"/>
</dbReference>
<evidence type="ECO:0000256" key="8">
    <source>
        <dbReference type="ARBA" id="ARBA00023136"/>
    </source>
</evidence>
<dbReference type="GO" id="GO:0008146">
    <property type="term" value="F:sulfotransferase activity"/>
    <property type="evidence" value="ECO:0007669"/>
    <property type="project" value="InterPro"/>
</dbReference>
<accession>A0AAW0UBD6</accession>
<dbReference type="InterPro" id="IPR007734">
    <property type="entry name" value="Heparan_SO4_2-O-STrfase"/>
</dbReference>
<keyword evidence="13" id="KW-1185">Reference proteome</keyword>
<keyword evidence="3" id="KW-0808">Transferase</keyword>
<organism evidence="12 13">
    <name type="scientific">Scylla paramamosain</name>
    <name type="common">Mud crab</name>
    <dbReference type="NCBI Taxonomy" id="85552"/>
    <lineage>
        <taxon>Eukaryota</taxon>
        <taxon>Metazoa</taxon>
        <taxon>Ecdysozoa</taxon>
        <taxon>Arthropoda</taxon>
        <taxon>Crustacea</taxon>
        <taxon>Multicrustacea</taxon>
        <taxon>Malacostraca</taxon>
        <taxon>Eumalacostraca</taxon>
        <taxon>Eucarida</taxon>
        <taxon>Decapoda</taxon>
        <taxon>Pleocyemata</taxon>
        <taxon>Brachyura</taxon>
        <taxon>Eubrachyura</taxon>
        <taxon>Portunoidea</taxon>
        <taxon>Portunidae</taxon>
        <taxon>Portuninae</taxon>
        <taxon>Scylla</taxon>
    </lineage>
</organism>